<feature type="compositionally biased region" description="Low complexity" evidence="8">
    <location>
        <begin position="308"/>
        <end position="319"/>
    </location>
</feature>
<evidence type="ECO:0000256" key="4">
    <source>
        <dbReference type="ARBA" id="ARBA00022737"/>
    </source>
</evidence>
<evidence type="ECO:0000313" key="13">
    <source>
        <dbReference type="RefSeq" id="XP_039126446.1"/>
    </source>
</evidence>
<dbReference type="GeneID" id="120262411"/>
<dbReference type="InterPro" id="IPR032675">
    <property type="entry name" value="LRR_dom_sf"/>
</dbReference>
<evidence type="ECO:0000256" key="1">
    <source>
        <dbReference type="ARBA" id="ARBA00022614"/>
    </source>
</evidence>
<dbReference type="Gene3D" id="3.30.200.20">
    <property type="entry name" value="Phosphorylase Kinase, domain 1"/>
    <property type="match status" value="1"/>
</dbReference>
<dbReference type="GO" id="GO:0004672">
    <property type="term" value="F:protein kinase activity"/>
    <property type="evidence" value="ECO:0007669"/>
    <property type="project" value="InterPro"/>
</dbReference>
<evidence type="ECO:0000256" key="7">
    <source>
        <dbReference type="ARBA" id="ARBA00046288"/>
    </source>
</evidence>
<dbReference type="Pfam" id="PF07714">
    <property type="entry name" value="PK_Tyr_Ser-Thr"/>
    <property type="match status" value="1"/>
</dbReference>
<dbReference type="Proteomes" id="UP001515500">
    <property type="component" value="Chromosome 5"/>
</dbReference>
<feature type="compositionally biased region" description="Pro residues" evidence="8">
    <location>
        <begin position="298"/>
        <end position="307"/>
    </location>
</feature>
<dbReference type="GO" id="GO:0005524">
    <property type="term" value="F:ATP binding"/>
    <property type="evidence" value="ECO:0007669"/>
    <property type="project" value="InterPro"/>
</dbReference>
<dbReference type="PROSITE" id="PS50011">
    <property type="entry name" value="PROTEIN_KINASE_DOM"/>
    <property type="match status" value="1"/>
</dbReference>
<dbReference type="InterPro" id="IPR001245">
    <property type="entry name" value="Ser-Thr/Tyr_kinase_cat_dom"/>
</dbReference>
<gene>
    <name evidence="13" type="primary">LOC120262411</name>
</gene>
<accession>A0AB40BGG0</accession>
<evidence type="ECO:0000256" key="2">
    <source>
        <dbReference type="ARBA" id="ARBA00022692"/>
    </source>
</evidence>
<organism evidence="12 13">
    <name type="scientific">Dioscorea cayennensis subsp. rotundata</name>
    <name type="common">White Guinea yam</name>
    <name type="synonym">Dioscorea rotundata</name>
    <dbReference type="NCBI Taxonomy" id="55577"/>
    <lineage>
        <taxon>Eukaryota</taxon>
        <taxon>Viridiplantae</taxon>
        <taxon>Streptophyta</taxon>
        <taxon>Embryophyta</taxon>
        <taxon>Tracheophyta</taxon>
        <taxon>Spermatophyta</taxon>
        <taxon>Magnoliopsida</taxon>
        <taxon>Liliopsida</taxon>
        <taxon>Dioscoreales</taxon>
        <taxon>Dioscoreaceae</taxon>
        <taxon>Dioscorea</taxon>
    </lineage>
</organism>
<protein>
    <submittedName>
        <fullName evidence="13">Protein MALE DISCOVERER 2-like</fullName>
    </submittedName>
</protein>
<dbReference type="Pfam" id="PF08263">
    <property type="entry name" value="LRRNT_2"/>
    <property type="match status" value="1"/>
</dbReference>
<evidence type="ECO:0000256" key="10">
    <source>
        <dbReference type="SAM" id="SignalP"/>
    </source>
</evidence>
<keyword evidence="4" id="KW-0677">Repeat</keyword>
<proteinExistence type="predicted"/>
<feature type="region of interest" description="Disordered" evidence="8">
    <location>
        <begin position="279"/>
        <end position="360"/>
    </location>
</feature>
<dbReference type="InterPro" id="IPR011009">
    <property type="entry name" value="Kinase-like_dom_sf"/>
</dbReference>
<dbReference type="InterPro" id="IPR013210">
    <property type="entry name" value="LRR_N_plant-typ"/>
</dbReference>
<dbReference type="FunFam" id="3.80.10.10:FF:000400">
    <property type="entry name" value="Nuclear pore complex protein NUP107"/>
    <property type="match status" value="1"/>
</dbReference>
<dbReference type="GO" id="GO:0012505">
    <property type="term" value="C:endomembrane system"/>
    <property type="evidence" value="ECO:0007669"/>
    <property type="project" value="UniProtKB-SubCell"/>
</dbReference>
<comment type="subcellular location">
    <subcellularLocation>
        <location evidence="7">Endomembrane system</location>
        <topology evidence="7">Single-pass type I membrane protein</topology>
    </subcellularLocation>
</comment>
<dbReference type="SUPFAM" id="SSF56112">
    <property type="entry name" value="Protein kinase-like (PK-like)"/>
    <property type="match status" value="1"/>
</dbReference>
<evidence type="ECO:0000256" key="5">
    <source>
        <dbReference type="ARBA" id="ARBA00022989"/>
    </source>
</evidence>
<evidence type="ECO:0000313" key="12">
    <source>
        <dbReference type="Proteomes" id="UP001515500"/>
    </source>
</evidence>
<dbReference type="FunFam" id="3.30.200.20:FF:000489">
    <property type="entry name" value="Inactive receptor-like serine/threonine-protein kinase"/>
    <property type="match status" value="1"/>
</dbReference>
<sequence length="724" mass="80560">MGLGWGISACSMPKKVFCVVFLLHLQSFGSFSLNPEGMALLKFRSGVDFDPYGVFNTWDPKEDDPCNWSGIYCSDDRRVEILNLKELSLEGALSPELGELSHLKALVLYKNKFSGVIPKEIGRLTMLQLMDLRYNNLGGPIPKGVEEMLSLKQFLFCGNKFQGVAPSIEKSSMFSELNFEEESFSNAVIAIGYINRKVGPYFWQNGLGHQKKASSFMCPFYQQLLHFLEMLPLHLLKGGFSDCHGEKHRDDLRSFAEPYIMQNVHRNVNSVRRRLLQVTRNSQGSKTPAKMDARNLPAAPPVGPPPRGTVTVPSSGSGSFPAIPRGKVKPSSASPLPSPASALPTTSADPQPVTNKPTSSEKITARGSVIIIIAIALLLFFAASIYFMCRRKGVATIGPWKTGLSGQLQNAFVTGVPKLHRAELEAACEDFSNIITTFPHSIVFKGTLSNGLEISVASTAIKSDKDWSRQSEIYFRRKVDALSRINHKNFVNLIGYCEEDEPFMRMMVFEYASSGTLYEHLHGKDFDHLDWNARTRIIMGIGYCLQYMHHDLNPPVAHPDLQTSCIFLTDDYAAKVCDTSVWKEVAVVKKITGDDEMDPSELAFVDPGSNVYSFGLLMLEIISGKLPNFEEQGSLLNLVLEYLKDKSNTKNIVDLSLKDFKSNEFDIICEVIKDCTGPDPKMRPTIKEVIAKLREVIGISPEAATPRLSPLWWAELEILSMEAS</sequence>
<dbReference type="PANTHER" id="PTHR46084">
    <property type="entry name" value="PROTEIN MALE DISCOVERER 2"/>
    <property type="match status" value="1"/>
</dbReference>
<name>A0AB40BGG0_DIOCR</name>
<evidence type="ECO:0000256" key="6">
    <source>
        <dbReference type="ARBA" id="ARBA00023136"/>
    </source>
</evidence>
<keyword evidence="3 10" id="KW-0732">Signal</keyword>
<dbReference type="InterPro" id="IPR000719">
    <property type="entry name" value="Prot_kinase_dom"/>
</dbReference>
<evidence type="ECO:0000256" key="8">
    <source>
        <dbReference type="SAM" id="MobiDB-lite"/>
    </source>
</evidence>
<evidence type="ECO:0000256" key="9">
    <source>
        <dbReference type="SAM" id="Phobius"/>
    </source>
</evidence>
<reference evidence="13" key="1">
    <citation type="submission" date="2025-08" db="UniProtKB">
        <authorList>
            <consortium name="RefSeq"/>
        </authorList>
    </citation>
    <scope>IDENTIFICATION</scope>
</reference>
<keyword evidence="6 9" id="KW-0472">Membrane</keyword>
<keyword evidence="2 9" id="KW-0812">Transmembrane</keyword>
<keyword evidence="12" id="KW-1185">Reference proteome</keyword>
<dbReference type="RefSeq" id="XP_039126446.1">
    <property type="nucleotide sequence ID" value="XM_039270512.1"/>
</dbReference>
<feature type="domain" description="Protein kinase" evidence="11">
    <location>
        <begin position="429"/>
        <end position="697"/>
    </location>
</feature>
<evidence type="ECO:0000256" key="3">
    <source>
        <dbReference type="ARBA" id="ARBA00022729"/>
    </source>
</evidence>
<dbReference type="Gene3D" id="1.10.510.10">
    <property type="entry name" value="Transferase(Phosphotransferase) domain 1"/>
    <property type="match status" value="1"/>
</dbReference>
<dbReference type="PANTHER" id="PTHR46084:SF1">
    <property type="entry name" value="PROTEIN MALE DISCOVERER 2"/>
    <property type="match status" value="1"/>
</dbReference>
<feature type="compositionally biased region" description="Low complexity" evidence="8">
    <location>
        <begin position="330"/>
        <end position="348"/>
    </location>
</feature>
<keyword evidence="5 9" id="KW-1133">Transmembrane helix</keyword>
<keyword evidence="1" id="KW-0433">Leucine-rich repeat</keyword>
<dbReference type="SUPFAM" id="SSF52058">
    <property type="entry name" value="L domain-like"/>
    <property type="match status" value="1"/>
</dbReference>
<dbReference type="Gene3D" id="3.80.10.10">
    <property type="entry name" value="Ribonuclease Inhibitor"/>
    <property type="match status" value="1"/>
</dbReference>
<dbReference type="AlphaFoldDB" id="A0AB40BGG0"/>
<feature type="signal peptide" evidence="10">
    <location>
        <begin position="1"/>
        <end position="18"/>
    </location>
</feature>
<feature type="transmembrane region" description="Helical" evidence="9">
    <location>
        <begin position="369"/>
        <end position="389"/>
    </location>
</feature>
<evidence type="ECO:0000259" key="11">
    <source>
        <dbReference type="PROSITE" id="PS50011"/>
    </source>
</evidence>
<feature type="chain" id="PRO_5044275266" evidence="10">
    <location>
        <begin position="19"/>
        <end position="724"/>
    </location>
</feature>